<protein>
    <submittedName>
        <fullName evidence="6">Pyridoxamine 5'-phosphate oxidase</fullName>
        <ecNumber evidence="6">1.4.3.5</ecNumber>
    </submittedName>
</protein>
<name>A0A7W9LMI4_9ACTN</name>
<dbReference type="Gene3D" id="2.30.110.10">
    <property type="entry name" value="Electron Transport, Fmn-binding Protein, Chain A"/>
    <property type="match status" value="1"/>
</dbReference>
<evidence type="ECO:0000256" key="4">
    <source>
        <dbReference type="ARBA" id="ARBA00023002"/>
    </source>
</evidence>
<proteinExistence type="predicted"/>
<organism evidence="6 7">
    <name type="scientific">Jiangella mangrovi</name>
    <dbReference type="NCBI Taxonomy" id="1524084"/>
    <lineage>
        <taxon>Bacteria</taxon>
        <taxon>Bacillati</taxon>
        <taxon>Actinomycetota</taxon>
        <taxon>Actinomycetes</taxon>
        <taxon>Jiangellales</taxon>
        <taxon>Jiangellaceae</taxon>
        <taxon>Jiangella</taxon>
    </lineage>
</organism>
<dbReference type="PANTHER" id="PTHR10851">
    <property type="entry name" value="PYRIDOXINE-5-PHOSPHATE OXIDASE"/>
    <property type="match status" value="1"/>
</dbReference>
<dbReference type="RefSeq" id="WP_184824516.1">
    <property type="nucleotide sequence ID" value="NZ_JACHMM010000001.1"/>
</dbReference>
<dbReference type="Pfam" id="PF01243">
    <property type="entry name" value="PNPOx_N"/>
    <property type="match status" value="1"/>
</dbReference>
<dbReference type="PANTHER" id="PTHR10851:SF0">
    <property type="entry name" value="PYRIDOXINE-5'-PHOSPHATE OXIDASE"/>
    <property type="match status" value="1"/>
</dbReference>
<dbReference type="InterPro" id="IPR000659">
    <property type="entry name" value="Pyridox_Oxase"/>
</dbReference>
<dbReference type="EMBL" id="JACHMM010000001">
    <property type="protein sequence ID" value="MBB5789266.1"/>
    <property type="molecule type" value="Genomic_DNA"/>
</dbReference>
<dbReference type="Proteomes" id="UP000542813">
    <property type="component" value="Unassembled WGS sequence"/>
</dbReference>
<feature type="domain" description="Pyridoxamine 5'-phosphate oxidase N-terminal" evidence="5">
    <location>
        <begin position="32"/>
        <end position="147"/>
    </location>
</feature>
<dbReference type="InterPro" id="IPR011576">
    <property type="entry name" value="Pyridox_Oxase_N"/>
</dbReference>
<keyword evidence="7" id="KW-1185">Reference proteome</keyword>
<keyword evidence="4 6" id="KW-0560">Oxidoreductase</keyword>
<dbReference type="GO" id="GO:0008615">
    <property type="term" value="P:pyridoxine biosynthetic process"/>
    <property type="evidence" value="ECO:0007669"/>
    <property type="project" value="InterPro"/>
</dbReference>
<comment type="cofactor">
    <cofactor evidence="1">
        <name>FMN</name>
        <dbReference type="ChEBI" id="CHEBI:58210"/>
    </cofactor>
</comment>
<evidence type="ECO:0000259" key="5">
    <source>
        <dbReference type="Pfam" id="PF01243"/>
    </source>
</evidence>
<dbReference type="GO" id="GO:0010181">
    <property type="term" value="F:FMN binding"/>
    <property type="evidence" value="ECO:0007669"/>
    <property type="project" value="InterPro"/>
</dbReference>
<reference evidence="6 7" key="1">
    <citation type="submission" date="2020-08" db="EMBL/GenBank/DDBJ databases">
        <title>Sequencing the genomes of 1000 actinobacteria strains.</title>
        <authorList>
            <person name="Klenk H.-P."/>
        </authorList>
    </citation>
    <scope>NUCLEOTIDE SEQUENCE [LARGE SCALE GENOMIC DNA]</scope>
    <source>
        <strain evidence="6 7">DSM 102122</strain>
    </source>
</reference>
<evidence type="ECO:0000313" key="6">
    <source>
        <dbReference type="EMBL" id="MBB5789266.1"/>
    </source>
</evidence>
<dbReference type="EC" id="1.4.3.5" evidence="6"/>
<evidence type="ECO:0000313" key="7">
    <source>
        <dbReference type="Proteomes" id="UP000542813"/>
    </source>
</evidence>
<dbReference type="AlphaFoldDB" id="A0A7W9LMI4"/>
<dbReference type="GO" id="GO:0004733">
    <property type="term" value="F:pyridoxamine phosphate oxidase activity"/>
    <property type="evidence" value="ECO:0007669"/>
    <property type="project" value="UniProtKB-EC"/>
</dbReference>
<evidence type="ECO:0000256" key="1">
    <source>
        <dbReference type="ARBA" id="ARBA00001917"/>
    </source>
</evidence>
<accession>A0A7W9LMI4</accession>
<dbReference type="InterPro" id="IPR012349">
    <property type="entry name" value="Split_barrel_FMN-bd"/>
</dbReference>
<evidence type="ECO:0000256" key="3">
    <source>
        <dbReference type="ARBA" id="ARBA00022643"/>
    </source>
</evidence>
<keyword evidence="3" id="KW-0288">FMN</keyword>
<evidence type="ECO:0000256" key="2">
    <source>
        <dbReference type="ARBA" id="ARBA00022630"/>
    </source>
</evidence>
<dbReference type="SUPFAM" id="SSF50475">
    <property type="entry name" value="FMN-binding split barrel"/>
    <property type="match status" value="1"/>
</dbReference>
<keyword evidence="2" id="KW-0285">Flavoprotein</keyword>
<sequence length="206" mass="22040">MMANDGAALNGVSGHPLRLLAGWVDEAGGGSSARCFTFTTASADGTPHARTVLATAIDESGVRFHTSRPSMKTADVAANPRAAGVFFWPALVRQVTLHGTAAVLTPSLAEARAWYGAQAPNLRALAWTHDELGDVEGAAVEPARVRAVFERFLADDPPQPPPSWTPIVLVPDRVDVWWMPEGSGIATRARFTLDDGGDWTRRYVLP</sequence>
<gene>
    <name evidence="6" type="ORF">HD601_003841</name>
</gene>
<comment type="caution">
    <text evidence="6">The sequence shown here is derived from an EMBL/GenBank/DDBJ whole genome shotgun (WGS) entry which is preliminary data.</text>
</comment>